<proteinExistence type="predicted"/>
<keyword evidence="3" id="KW-1185">Reference proteome</keyword>
<dbReference type="GeneID" id="54355321"/>
<evidence type="ECO:0000313" key="3">
    <source>
        <dbReference type="Proteomes" id="UP000800082"/>
    </source>
</evidence>
<feature type="region of interest" description="Disordered" evidence="1">
    <location>
        <begin position="128"/>
        <end position="165"/>
    </location>
</feature>
<evidence type="ECO:0000256" key="1">
    <source>
        <dbReference type="SAM" id="MobiDB-lite"/>
    </source>
</evidence>
<dbReference type="RefSeq" id="XP_033454563.1">
    <property type="nucleotide sequence ID" value="XM_033597654.1"/>
</dbReference>
<dbReference type="EMBL" id="ML978956">
    <property type="protein sequence ID" value="KAF1934315.1"/>
    <property type="molecule type" value="Genomic_DNA"/>
</dbReference>
<feature type="region of interest" description="Disordered" evidence="1">
    <location>
        <begin position="328"/>
        <end position="349"/>
    </location>
</feature>
<dbReference type="AlphaFoldDB" id="A0A6A5S0S9"/>
<organism evidence="2 3">
    <name type="scientific">Didymella exigua CBS 183.55</name>
    <dbReference type="NCBI Taxonomy" id="1150837"/>
    <lineage>
        <taxon>Eukaryota</taxon>
        <taxon>Fungi</taxon>
        <taxon>Dikarya</taxon>
        <taxon>Ascomycota</taxon>
        <taxon>Pezizomycotina</taxon>
        <taxon>Dothideomycetes</taxon>
        <taxon>Pleosporomycetidae</taxon>
        <taxon>Pleosporales</taxon>
        <taxon>Pleosporineae</taxon>
        <taxon>Didymellaceae</taxon>
        <taxon>Didymella</taxon>
    </lineage>
</organism>
<feature type="compositionally biased region" description="Basic and acidic residues" evidence="1">
    <location>
        <begin position="338"/>
        <end position="349"/>
    </location>
</feature>
<accession>A0A6A5S0S9</accession>
<feature type="compositionally biased region" description="Low complexity" evidence="1">
    <location>
        <begin position="147"/>
        <end position="156"/>
    </location>
</feature>
<name>A0A6A5S0S9_9PLEO</name>
<reference evidence="2" key="1">
    <citation type="journal article" date="2020" name="Stud. Mycol.">
        <title>101 Dothideomycetes genomes: a test case for predicting lifestyles and emergence of pathogens.</title>
        <authorList>
            <person name="Haridas S."/>
            <person name="Albert R."/>
            <person name="Binder M."/>
            <person name="Bloem J."/>
            <person name="Labutti K."/>
            <person name="Salamov A."/>
            <person name="Andreopoulos B."/>
            <person name="Baker S."/>
            <person name="Barry K."/>
            <person name="Bills G."/>
            <person name="Bluhm B."/>
            <person name="Cannon C."/>
            <person name="Castanera R."/>
            <person name="Culley D."/>
            <person name="Daum C."/>
            <person name="Ezra D."/>
            <person name="Gonzalez J."/>
            <person name="Henrissat B."/>
            <person name="Kuo A."/>
            <person name="Liang C."/>
            <person name="Lipzen A."/>
            <person name="Lutzoni F."/>
            <person name="Magnuson J."/>
            <person name="Mondo S."/>
            <person name="Nolan M."/>
            <person name="Ohm R."/>
            <person name="Pangilinan J."/>
            <person name="Park H.-J."/>
            <person name="Ramirez L."/>
            <person name="Alfaro M."/>
            <person name="Sun H."/>
            <person name="Tritt A."/>
            <person name="Yoshinaga Y."/>
            <person name="Zwiers L.-H."/>
            <person name="Turgeon B."/>
            <person name="Goodwin S."/>
            <person name="Spatafora J."/>
            <person name="Crous P."/>
            <person name="Grigoriev I."/>
        </authorList>
    </citation>
    <scope>NUCLEOTIDE SEQUENCE</scope>
    <source>
        <strain evidence="2">CBS 183.55</strain>
    </source>
</reference>
<sequence length="397" mass="42791">MAQYPEFVSAGADFADAGFFAQDDGDTAVRQALIEFTAYGDGYVAFEEPLGGVDGVFFEEAFVQDGEGEGVLDHSSPLLRISSPASSPTPSPIPSPALSPPSPAPSEVLSIVSTVSLTNSLDDAGISANNTTLTTAPSAPIPPTYTPHPHILADQPAAPPDPNALYTPLTRTHFRTAAAAKAHRTRARLAPKPAADVARVKALGREYWVCRIFNAMINGRCITDGARSVHRARFTAKAAFEALDLEAAAHAVFDEAIAVHERGWNMPGVYHKHTVRGKLVDISGESVELRLSRVCLVLAETKSAVDDAVRGGVTLALLCDNPEARRFTKESNNQGNQKRGERLRQTRTKERARLRAREHIEAVEQIGEVEKIEQVDDSESQELADVQGLAAVREIEE</sequence>
<protein>
    <submittedName>
        <fullName evidence="2">Uncharacterized protein</fullName>
    </submittedName>
</protein>
<evidence type="ECO:0000313" key="2">
    <source>
        <dbReference type="EMBL" id="KAF1934315.1"/>
    </source>
</evidence>
<gene>
    <name evidence="2" type="ORF">M421DRAFT_88299</name>
</gene>
<feature type="compositionally biased region" description="Pro residues" evidence="1">
    <location>
        <begin position="87"/>
        <end position="104"/>
    </location>
</feature>
<feature type="region of interest" description="Disordered" evidence="1">
    <location>
        <begin position="68"/>
        <end position="105"/>
    </location>
</feature>
<dbReference type="OrthoDB" id="3786709at2759"/>
<dbReference type="Proteomes" id="UP000800082">
    <property type="component" value="Unassembled WGS sequence"/>
</dbReference>